<dbReference type="EC" id="4.2.2.29" evidence="7"/>
<dbReference type="InterPro" id="IPR003770">
    <property type="entry name" value="MLTG-like"/>
</dbReference>
<feature type="site" description="Important for catalytic activity" evidence="7">
    <location>
        <position position="180"/>
    </location>
</feature>
<gene>
    <name evidence="7" type="primary">mltG</name>
    <name evidence="8" type="ORF">A3A08_00790</name>
</gene>
<dbReference type="GO" id="GO:0005886">
    <property type="term" value="C:plasma membrane"/>
    <property type="evidence" value="ECO:0007669"/>
    <property type="project" value="UniProtKB-UniRule"/>
</dbReference>
<evidence type="ECO:0000256" key="6">
    <source>
        <dbReference type="ARBA" id="ARBA00023316"/>
    </source>
</evidence>
<dbReference type="AlphaFoldDB" id="A0A1G2ECD9"/>
<keyword evidence="2 7" id="KW-0812">Transmembrane</keyword>
<evidence type="ECO:0000256" key="2">
    <source>
        <dbReference type="ARBA" id="ARBA00022692"/>
    </source>
</evidence>
<comment type="function">
    <text evidence="7">Functions as a peptidoglycan terminase that cleaves nascent peptidoglycan strands endolytically to terminate their elongation.</text>
</comment>
<dbReference type="Proteomes" id="UP000176406">
    <property type="component" value="Unassembled WGS sequence"/>
</dbReference>
<accession>A0A1G2ECD9</accession>
<comment type="catalytic activity">
    <reaction evidence="7">
        <text>a peptidoglycan chain = a peptidoglycan chain with N-acetyl-1,6-anhydromuramyl-[peptide] at the reducing end + a peptidoglycan chain with N-acetylglucosamine at the non-reducing end.</text>
        <dbReference type="EC" id="4.2.2.29"/>
    </reaction>
</comment>
<dbReference type="PANTHER" id="PTHR30518">
    <property type="entry name" value="ENDOLYTIC MUREIN TRANSGLYCOSYLASE"/>
    <property type="match status" value="1"/>
</dbReference>
<keyword evidence="1 7" id="KW-1003">Cell membrane</keyword>
<evidence type="ECO:0000313" key="8">
    <source>
        <dbReference type="EMBL" id="OGZ22950.1"/>
    </source>
</evidence>
<keyword evidence="6 7" id="KW-0961">Cell wall biogenesis/degradation</keyword>
<evidence type="ECO:0000256" key="4">
    <source>
        <dbReference type="ARBA" id="ARBA00023136"/>
    </source>
</evidence>
<sequence>MRKYLILFIFISSGVLLIWGVYGSKNSKSIQEKLFSVEKGQNLITISKNLEKEGLIINKFFFEFYVFFAGSQMKLQAGRYYISPAQSASKIAKKIISGDIAKITLTVPEGWNKAMIEKALDLELPGDNLEGYLFPDTYHFPIGVSGKEVVETMTANFSKKTAGLKITKDIIIMASIIEREVRTKEDMELVSGILWKRLEIGMALQVDAKMWTYENRGLPPAPISNPGLESILAAINPKTSPYWYYLSKPDGTTVFSKTLEEHNIARVKYLK</sequence>
<name>A0A1G2ECD9_9BACT</name>
<comment type="similarity">
    <text evidence="7">Belongs to the transglycosylase MltG family.</text>
</comment>
<comment type="caution">
    <text evidence="8">The sequence shown here is derived from an EMBL/GenBank/DDBJ whole genome shotgun (WGS) entry which is preliminary data.</text>
</comment>
<keyword evidence="4 7" id="KW-0472">Membrane</keyword>
<dbReference type="Gene3D" id="3.30.1490.480">
    <property type="entry name" value="Endolytic murein transglycosylase"/>
    <property type="match status" value="1"/>
</dbReference>
<evidence type="ECO:0000313" key="9">
    <source>
        <dbReference type="Proteomes" id="UP000176406"/>
    </source>
</evidence>
<dbReference type="EMBL" id="MHMG01000030">
    <property type="protein sequence ID" value="OGZ22950.1"/>
    <property type="molecule type" value="Genomic_DNA"/>
</dbReference>
<protein>
    <recommendedName>
        <fullName evidence="7">Endolytic murein transglycosylase</fullName>
        <ecNumber evidence="7">4.2.2.29</ecNumber>
    </recommendedName>
    <alternativeName>
        <fullName evidence="7">Peptidoglycan lytic transglycosylase</fullName>
    </alternativeName>
    <alternativeName>
        <fullName evidence="7">Peptidoglycan polymerization terminase</fullName>
    </alternativeName>
</protein>
<evidence type="ECO:0000256" key="7">
    <source>
        <dbReference type="HAMAP-Rule" id="MF_02065"/>
    </source>
</evidence>
<dbReference type="GO" id="GO:0008932">
    <property type="term" value="F:lytic endotransglycosylase activity"/>
    <property type="evidence" value="ECO:0007669"/>
    <property type="project" value="UniProtKB-UniRule"/>
</dbReference>
<organism evidence="8 9">
    <name type="scientific">Candidatus Nealsonbacteria bacterium RIFCSPLOWO2_01_FULL_41_9</name>
    <dbReference type="NCBI Taxonomy" id="1801671"/>
    <lineage>
        <taxon>Bacteria</taxon>
        <taxon>Candidatus Nealsoniibacteriota</taxon>
    </lineage>
</organism>
<evidence type="ECO:0000256" key="5">
    <source>
        <dbReference type="ARBA" id="ARBA00023239"/>
    </source>
</evidence>
<keyword evidence="3 7" id="KW-1133">Transmembrane helix</keyword>
<evidence type="ECO:0000256" key="1">
    <source>
        <dbReference type="ARBA" id="ARBA00022475"/>
    </source>
</evidence>
<reference evidence="8 9" key="1">
    <citation type="journal article" date="2016" name="Nat. Commun.">
        <title>Thousands of microbial genomes shed light on interconnected biogeochemical processes in an aquifer system.</title>
        <authorList>
            <person name="Anantharaman K."/>
            <person name="Brown C.T."/>
            <person name="Hug L.A."/>
            <person name="Sharon I."/>
            <person name="Castelle C.J."/>
            <person name="Probst A.J."/>
            <person name="Thomas B.C."/>
            <person name="Singh A."/>
            <person name="Wilkins M.J."/>
            <person name="Karaoz U."/>
            <person name="Brodie E.L."/>
            <person name="Williams K.H."/>
            <person name="Hubbard S.S."/>
            <person name="Banfield J.F."/>
        </authorList>
    </citation>
    <scope>NUCLEOTIDE SEQUENCE [LARGE SCALE GENOMIC DNA]</scope>
</reference>
<evidence type="ECO:0000256" key="3">
    <source>
        <dbReference type="ARBA" id="ARBA00022989"/>
    </source>
</evidence>
<dbReference type="GO" id="GO:0071555">
    <property type="term" value="P:cell wall organization"/>
    <property type="evidence" value="ECO:0007669"/>
    <property type="project" value="UniProtKB-KW"/>
</dbReference>
<dbReference type="HAMAP" id="MF_02065">
    <property type="entry name" value="MltG"/>
    <property type="match status" value="1"/>
</dbReference>
<dbReference type="PANTHER" id="PTHR30518:SF2">
    <property type="entry name" value="ENDOLYTIC MUREIN TRANSGLYCOSYLASE"/>
    <property type="match status" value="1"/>
</dbReference>
<dbReference type="Gene3D" id="3.30.160.60">
    <property type="entry name" value="Classic Zinc Finger"/>
    <property type="match status" value="1"/>
</dbReference>
<proteinExistence type="inferred from homology"/>
<dbReference type="Pfam" id="PF02618">
    <property type="entry name" value="YceG"/>
    <property type="match status" value="1"/>
</dbReference>
<dbReference type="GO" id="GO:0009252">
    <property type="term" value="P:peptidoglycan biosynthetic process"/>
    <property type="evidence" value="ECO:0007669"/>
    <property type="project" value="UniProtKB-UniRule"/>
</dbReference>
<keyword evidence="5 7" id="KW-0456">Lyase</keyword>